<reference evidence="2" key="1">
    <citation type="journal article" date="2022" name="Int. J. Mol. Sci.">
        <title>Draft Genome of Tanacetum Coccineum: Genomic Comparison of Closely Related Tanacetum-Family Plants.</title>
        <authorList>
            <person name="Yamashiro T."/>
            <person name="Shiraishi A."/>
            <person name="Nakayama K."/>
            <person name="Satake H."/>
        </authorList>
    </citation>
    <scope>NUCLEOTIDE SEQUENCE</scope>
</reference>
<protein>
    <recommendedName>
        <fullName evidence="4">Reverse transcriptase domain-containing protein</fullName>
    </recommendedName>
</protein>
<evidence type="ECO:0000313" key="3">
    <source>
        <dbReference type="Proteomes" id="UP001151760"/>
    </source>
</evidence>
<proteinExistence type="predicted"/>
<dbReference type="Proteomes" id="UP001151760">
    <property type="component" value="Unassembled WGS sequence"/>
</dbReference>
<reference evidence="2" key="2">
    <citation type="submission" date="2022-01" db="EMBL/GenBank/DDBJ databases">
        <authorList>
            <person name="Yamashiro T."/>
            <person name="Shiraishi A."/>
            <person name="Satake H."/>
            <person name="Nakayama K."/>
        </authorList>
    </citation>
    <scope>NUCLEOTIDE SEQUENCE</scope>
</reference>
<evidence type="ECO:0008006" key="4">
    <source>
        <dbReference type="Google" id="ProtNLM"/>
    </source>
</evidence>
<sequence length="388" mass="43787">MSGLPLCDSITHDLPTEEPEYSLSMGDKHLDTISETESDKVIKSSVENLVPIPSESEDFSDNESECDMPVCDDFMTFSNPLFDSNDDFTSSDDKSLSNEDVPKENFKMYSNPLFDDEEIISTKIDPHSFNAESNLIKSLLNRDTLIDSSPKFDYLLELAHINPIPPGIEEADFDLEEEIRLVENLSYDNSSPRPPEERNSENVDTIIESPSPSPIPVEDSDSHMEEIDLFLAFDDSMPPGIENDDYDSEGDICFLEKLLSNDPLPLPEIESSNLDHFNDPSSPRPPPEPLDVEICFDVELDTTVKNDFDELKKDECFNPGGVRLMFFQMLKMTITFPSYLSFKIFYRISPTLRFLLYFSPPGVKTPFLTPASPLRAGGISSGWNFHVL</sequence>
<comment type="caution">
    <text evidence="2">The sequence shown here is derived from an EMBL/GenBank/DDBJ whole genome shotgun (WGS) entry which is preliminary data.</text>
</comment>
<name>A0ABQ5GKW4_9ASTR</name>
<organism evidence="2 3">
    <name type="scientific">Tanacetum coccineum</name>
    <dbReference type="NCBI Taxonomy" id="301880"/>
    <lineage>
        <taxon>Eukaryota</taxon>
        <taxon>Viridiplantae</taxon>
        <taxon>Streptophyta</taxon>
        <taxon>Embryophyta</taxon>
        <taxon>Tracheophyta</taxon>
        <taxon>Spermatophyta</taxon>
        <taxon>Magnoliopsida</taxon>
        <taxon>eudicotyledons</taxon>
        <taxon>Gunneridae</taxon>
        <taxon>Pentapetalae</taxon>
        <taxon>asterids</taxon>
        <taxon>campanulids</taxon>
        <taxon>Asterales</taxon>
        <taxon>Asteraceae</taxon>
        <taxon>Asteroideae</taxon>
        <taxon>Anthemideae</taxon>
        <taxon>Anthemidinae</taxon>
        <taxon>Tanacetum</taxon>
    </lineage>
</organism>
<evidence type="ECO:0000313" key="2">
    <source>
        <dbReference type="EMBL" id="GJT75547.1"/>
    </source>
</evidence>
<accession>A0ABQ5GKW4</accession>
<keyword evidence="3" id="KW-1185">Reference proteome</keyword>
<feature type="region of interest" description="Disordered" evidence="1">
    <location>
        <begin position="1"/>
        <end position="22"/>
    </location>
</feature>
<gene>
    <name evidence="2" type="ORF">Tco_1042272</name>
</gene>
<dbReference type="EMBL" id="BQNB010018540">
    <property type="protein sequence ID" value="GJT75547.1"/>
    <property type="molecule type" value="Genomic_DNA"/>
</dbReference>
<evidence type="ECO:0000256" key="1">
    <source>
        <dbReference type="SAM" id="MobiDB-lite"/>
    </source>
</evidence>
<feature type="region of interest" description="Disordered" evidence="1">
    <location>
        <begin position="186"/>
        <end position="220"/>
    </location>
</feature>